<dbReference type="Gene3D" id="3.60.21.70">
    <property type="entry name" value="PhoD-like phosphatase"/>
    <property type="match status" value="1"/>
</dbReference>
<dbReference type="InterPro" id="IPR018946">
    <property type="entry name" value="PhoD-like_MPP"/>
</dbReference>
<proteinExistence type="predicted"/>
<dbReference type="InterPro" id="IPR038607">
    <property type="entry name" value="PhoD-like_sf"/>
</dbReference>
<dbReference type="Proteomes" id="UP001611383">
    <property type="component" value="Chromosome"/>
</dbReference>
<dbReference type="InterPro" id="IPR029052">
    <property type="entry name" value="Metallo-depent_PP-like"/>
</dbReference>
<evidence type="ECO:0000313" key="4">
    <source>
        <dbReference type="Proteomes" id="UP001611383"/>
    </source>
</evidence>
<evidence type="ECO:0000259" key="2">
    <source>
        <dbReference type="Pfam" id="PF16655"/>
    </source>
</evidence>
<dbReference type="CDD" id="cd07389">
    <property type="entry name" value="MPP_PhoD"/>
    <property type="match status" value="1"/>
</dbReference>
<dbReference type="PANTHER" id="PTHR43606">
    <property type="entry name" value="PHOSPHATASE, PUTATIVE (AFU_ORTHOLOGUE AFUA_6G08710)-RELATED"/>
    <property type="match status" value="1"/>
</dbReference>
<gene>
    <name evidence="3" type="ORF">F0U60_01570</name>
</gene>
<sequence length="701" mass="77895">MSQPLYRRTVLKCIVAVAASTAFGCRDEEVEDGQVYFPQSVASGEPRPNSVVLWTRAVNSSRPEADVELSLQVARDENFEQRVLVLDGLRATSEHDHTLKVKVTNLEPRTRYYYRFVFEKHGKQLSSRTGRTRTAPAPDAEAPVRFVVANCQDFRGRYYNTWQRLLQLDEDLDFVLFVGDYVYEADSSLVPSEDPARNVSFTDPGSALRRDLGGGRTELVAQSVSNYRDLYRTYRSDPFLQQVHERYPFIIVWDDHEFSDDCWDAHATYTQGRTDEFQPERRRNAELAFFEYQPLDTTDAPPGAIEADREPRYPDTRIWRDFVFGLHLRLFVTDYRTHRPDHLIPEDAYPATVAMDAAVLASLGLSSAFAAETFAYVNIDEFPSQQAVLQGAYVQLAVAAGMDAVVAAARAAAVVQGNLALAYVNPVLAAAAQPGAEPLPPADKPRGLAFVHMGKSELFSRVGSRYVVIKDTFDVYAAWRYATTGREAEDALGEAQEAALLDSAGQSQTWKVVASSVSPTSMIWDLRDKADVEPPSVRNRYYYSVDQWDGFPDKRRDLLTALRDLSGGRALFVAGDIHASFASVEQGVPALTAPAISSTAVQEEAGNEVTAAGFPPGTAVYRYVVTEMEATFREANPGIVFVDTEGHGFTVVEVGPEQLHASYHRISSIHVRENYADRPEALAGLFSRSDFRVRSGSIDVA</sequence>
<keyword evidence="4" id="KW-1185">Reference proteome</keyword>
<dbReference type="RefSeq" id="WP_395813166.1">
    <property type="nucleotide sequence ID" value="NZ_CP043494.1"/>
</dbReference>
<dbReference type="InterPro" id="IPR032093">
    <property type="entry name" value="PhoD_N"/>
</dbReference>
<dbReference type="PROSITE" id="PS51257">
    <property type="entry name" value="PROKAR_LIPOPROTEIN"/>
    <property type="match status" value="1"/>
</dbReference>
<dbReference type="Pfam" id="PF16655">
    <property type="entry name" value="PhoD_N"/>
    <property type="match status" value="1"/>
</dbReference>
<dbReference type="EMBL" id="CP043494">
    <property type="protein sequence ID" value="WNG42927.1"/>
    <property type="molecule type" value="Genomic_DNA"/>
</dbReference>
<dbReference type="SUPFAM" id="SSF56300">
    <property type="entry name" value="Metallo-dependent phosphatases"/>
    <property type="match status" value="1"/>
</dbReference>
<evidence type="ECO:0000313" key="3">
    <source>
        <dbReference type="EMBL" id="WNG42927.1"/>
    </source>
</evidence>
<dbReference type="InterPro" id="IPR052900">
    <property type="entry name" value="Phospholipid_Metab_Enz"/>
</dbReference>
<accession>A0ABY9WJ91</accession>
<feature type="domain" description="PhoD-like phosphatase metallophosphatase" evidence="1">
    <location>
        <begin position="479"/>
        <end position="663"/>
    </location>
</feature>
<feature type="domain" description="Phospholipase D N-terminal" evidence="2">
    <location>
        <begin position="40"/>
        <end position="134"/>
    </location>
</feature>
<protein>
    <submittedName>
        <fullName evidence="3">Metallophosphatase</fullName>
    </submittedName>
</protein>
<dbReference type="Gene3D" id="2.60.40.380">
    <property type="entry name" value="Purple acid phosphatase-like, N-terminal"/>
    <property type="match status" value="1"/>
</dbReference>
<dbReference type="PANTHER" id="PTHR43606:SF2">
    <property type="entry name" value="ALKALINE PHOSPHATASE FAMILY PROTEIN (AFU_ORTHOLOGUE AFUA_5G03860)"/>
    <property type="match status" value="1"/>
</dbReference>
<name>A0ABY9WJ91_9BACT</name>
<feature type="domain" description="PhoD-like phosphatase metallophosphatase" evidence="1">
    <location>
        <begin position="146"/>
        <end position="344"/>
    </location>
</feature>
<evidence type="ECO:0000259" key="1">
    <source>
        <dbReference type="Pfam" id="PF09423"/>
    </source>
</evidence>
<reference evidence="3 4" key="1">
    <citation type="submission" date="2019-08" db="EMBL/GenBank/DDBJ databases">
        <title>Archangium and Cystobacter genomes.</title>
        <authorList>
            <person name="Chen I.-C.K."/>
            <person name="Wielgoss S."/>
        </authorList>
    </citation>
    <scope>NUCLEOTIDE SEQUENCE [LARGE SCALE GENOMIC DNA]</scope>
    <source>
        <strain evidence="3 4">Cbm 6</strain>
    </source>
</reference>
<dbReference type="Pfam" id="PF09423">
    <property type="entry name" value="PhoD"/>
    <property type="match status" value="2"/>
</dbReference>
<organism evidence="3 4">
    <name type="scientific">Archangium minus</name>
    <dbReference type="NCBI Taxonomy" id="83450"/>
    <lineage>
        <taxon>Bacteria</taxon>
        <taxon>Pseudomonadati</taxon>
        <taxon>Myxococcota</taxon>
        <taxon>Myxococcia</taxon>
        <taxon>Myxococcales</taxon>
        <taxon>Cystobacterineae</taxon>
        <taxon>Archangiaceae</taxon>
        <taxon>Archangium</taxon>
    </lineage>
</organism>